<dbReference type="Proteomes" id="UP000826725">
    <property type="component" value="Chromosome"/>
</dbReference>
<sequence length="256" mass="29342">MANPWESDNCDEIRAYYSAYYIPQAAALWCGVPVEVLKQILSQATETSRNIYAHPKISCLEPRCRAIHDAIDNNKLACGRDGKSPVFDSEDHVAPERRTVSRQDLKEWIVKEFPSNKPEFLFDEVERKTHSAINAESFRALQVDRDALQRQLQSAKESIKMMELQKYEVAAKLKQYEERLKCLDNAINPRSEKTYLNIIGALLEVVTGTFKGETFTSETQLRDFIEEKFDDLRGVRSRTTARIFAAAKRALNDDMA</sequence>
<protein>
    <submittedName>
        <fullName evidence="2">Receptor protein-tyrosine kinase</fullName>
    </submittedName>
</protein>
<accession>A0A8D5JN53</accession>
<keyword evidence="3" id="KW-1185">Reference proteome</keyword>
<gene>
    <name evidence="2" type="ORF">DGMP_30100</name>
</gene>
<evidence type="ECO:0000313" key="3">
    <source>
        <dbReference type="Proteomes" id="UP000826725"/>
    </source>
</evidence>
<feature type="coiled-coil region" evidence="1">
    <location>
        <begin position="138"/>
        <end position="179"/>
    </location>
</feature>
<dbReference type="KEGG" id="dbk:DGMP_30100"/>
<keyword evidence="2" id="KW-0829">Tyrosine-protein kinase</keyword>
<keyword evidence="2" id="KW-0808">Transferase</keyword>
<proteinExistence type="predicted"/>
<dbReference type="GO" id="GO:0004713">
    <property type="term" value="F:protein tyrosine kinase activity"/>
    <property type="evidence" value="ECO:0007669"/>
    <property type="project" value="UniProtKB-KW"/>
</dbReference>
<name>A0A8D5JN53_9BACT</name>
<keyword evidence="2" id="KW-0675">Receptor</keyword>
<organism evidence="2 3">
    <name type="scientific">Desulfomarina profundi</name>
    <dbReference type="NCBI Taxonomy" id="2772557"/>
    <lineage>
        <taxon>Bacteria</taxon>
        <taxon>Pseudomonadati</taxon>
        <taxon>Thermodesulfobacteriota</taxon>
        <taxon>Desulfobulbia</taxon>
        <taxon>Desulfobulbales</taxon>
        <taxon>Desulfobulbaceae</taxon>
        <taxon>Desulfomarina</taxon>
    </lineage>
</organism>
<dbReference type="AlphaFoldDB" id="A0A8D5JN53"/>
<evidence type="ECO:0000313" key="2">
    <source>
        <dbReference type="EMBL" id="BCL62317.1"/>
    </source>
</evidence>
<dbReference type="EMBL" id="AP024086">
    <property type="protein sequence ID" value="BCL62317.1"/>
    <property type="molecule type" value="Genomic_DNA"/>
</dbReference>
<dbReference type="RefSeq" id="WP_228854685.1">
    <property type="nucleotide sequence ID" value="NZ_AP024086.1"/>
</dbReference>
<evidence type="ECO:0000256" key="1">
    <source>
        <dbReference type="SAM" id="Coils"/>
    </source>
</evidence>
<reference evidence="2" key="1">
    <citation type="submission" date="2020-09" db="EMBL/GenBank/DDBJ databases">
        <title>Desulfogranum mesoprofundum gen. nov., sp. nov., a novel mesophilic, sulfate-reducing chemolithoautotroph isolated from a deep-sea hydrothermal vent chimney in the Suiyo Seamount.</title>
        <authorList>
            <person name="Hashimoto Y."/>
            <person name="Nakagawa S."/>
        </authorList>
    </citation>
    <scope>NUCLEOTIDE SEQUENCE</scope>
    <source>
        <strain evidence="2">KT2</strain>
    </source>
</reference>
<keyword evidence="2" id="KW-0418">Kinase</keyword>
<keyword evidence="1" id="KW-0175">Coiled coil</keyword>